<dbReference type="InterPro" id="IPR016035">
    <property type="entry name" value="Acyl_Trfase/lysoPLipase"/>
</dbReference>
<keyword evidence="2" id="KW-0442">Lipid degradation</keyword>
<protein>
    <recommendedName>
        <fullName evidence="5">FabD/lysophospholipase-like protein</fullName>
    </recommendedName>
</protein>
<dbReference type="Proteomes" id="UP000800200">
    <property type="component" value="Unassembled WGS sequence"/>
</dbReference>
<keyword evidence="4" id="KW-1185">Reference proteome</keyword>
<dbReference type="OrthoDB" id="1658288at2759"/>
<accession>A0A6A6E5Q9</accession>
<evidence type="ECO:0000256" key="2">
    <source>
        <dbReference type="ARBA" id="ARBA00022963"/>
    </source>
</evidence>
<keyword evidence="1" id="KW-0378">Hydrolase</keyword>
<dbReference type="PANTHER" id="PTHR24185:SF1">
    <property type="entry name" value="CALCIUM-INDEPENDENT PHOSPHOLIPASE A2-GAMMA"/>
    <property type="match status" value="1"/>
</dbReference>
<name>A0A6A6E5Q9_9PEZI</name>
<proteinExistence type="predicted"/>
<dbReference type="EMBL" id="ML994630">
    <property type="protein sequence ID" value="KAF2186325.1"/>
    <property type="molecule type" value="Genomic_DNA"/>
</dbReference>
<dbReference type="GO" id="GO:0016042">
    <property type="term" value="P:lipid catabolic process"/>
    <property type="evidence" value="ECO:0007669"/>
    <property type="project" value="UniProtKB-KW"/>
</dbReference>
<dbReference type="GO" id="GO:0019369">
    <property type="term" value="P:arachidonate metabolic process"/>
    <property type="evidence" value="ECO:0007669"/>
    <property type="project" value="TreeGrafter"/>
</dbReference>
<evidence type="ECO:0000256" key="1">
    <source>
        <dbReference type="ARBA" id="ARBA00022801"/>
    </source>
</evidence>
<gene>
    <name evidence="3" type="ORF">K469DRAFT_726351</name>
</gene>
<evidence type="ECO:0000313" key="4">
    <source>
        <dbReference type="Proteomes" id="UP000800200"/>
    </source>
</evidence>
<dbReference type="AlphaFoldDB" id="A0A6A6E5Q9"/>
<dbReference type="GO" id="GO:0016020">
    <property type="term" value="C:membrane"/>
    <property type="evidence" value="ECO:0007669"/>
    <property type="project" value="TreeGrafter"/>
</dbReference>
<dbReference type="Gene3D" id="3.40.1090.10">
    <property type="entry name" value="Cytosolic phospholipase A2 catalytic domain"/>
    <property type="match status" value="1"/>
</dbReference>
<dbReference type="SUPFAM" id="SSF52151">
    <property type="entry name" value="FabD/lysophospholipase-like"/>
    <property type="match status" value="1"/>
</dbReference>
<reference evidence="3" key="1">
    <citation type="journal article" date="2020" name="Stud. Mycol.">
        <title>101 Dothideomycetes genomes: a test case for predicting lifestyles and emergence of pathogens.</title>
        <authorList>
            <person name="Haridas S."/>
            <person name="Albert R."/>
            <person name="Binder M."/>
            <person name="Bloem J."/>
            <person name="Labutti K."/>
            <person name="Salamov A."/>
            <person name="Andreopoulos B."/>
            <person name="Baker S."/>
            <person name="Barry K."/>
            <person name="Bills G."/>
            <person name="Bluhm B."/>
            <person name="Cannon C."/>
            <person name="Castanera R."/>
            <person name="Culley D."/>
            <person name="Daum C."/>
            <person name="Ezra D."/>
            <person name="Gonzalez J."/>
            <person name="Henrissat B."/>
            <person name="Kuo A."/>
            <person name="Liang C."/>
            <person name="Lipzen A."/>
            <person name="Lutzoni F."/>
            <person name="Magnuson J."/>
            <person name="Mondo S."/>
            <person name="Nolan M."/>
            <person name="Ohm R."/>
            <person name="Pangilinan J."/>
            <person name="Park H.-J."/>
            <person name="Ramirez L."/>
            <person name="Alfaro M."/>
            <person name="Sun H."/>
            <person name="Tritt A."/>
            <person name="Yoshinaga Y."/>
            <person name="Zwiers L.-H."/>
            <person name="Turgeon B."/>
            <person name="Goodwin S."/>
            <person name="Spatafora J."/>
            <person name="Crous P."/>
            <person name="Grigoriev I."/>
        </authorList>
    </citation>
    <scope>NUCLEOTIDE SEQUENCE</scope>
    <source>
        <strain evidence="3">CBS 207.26</strain>
    </source>
</reference>
<organism evidence="3 4">
    <name type="scientific">Zopfia rhizophila CBS 207.26</name>
    <dbReference type="NCBI Taxonomy" id="1314779"/>
    <lineage>
        <taxon>Eukaryota</taxon>
        <taxon>Fungi</taxon>
        <taxon>Dikarya</taxon>
        <taxon>Ascomycota</taxon>
        <taxon>Pezizomycotina</taxon>
        <taxon>Dothideomycetes</taxon>
        <taxon>Dothideomycetes incertae sedis</taxon>
        <taxon>Zopfiaceae</taxon>
        <taxon>Zopfia</taxon>
    </lineage>
</organism>
<dbReference type="PANTHER" id="PTHR24185">
    <property type="entry name" value="CALCIUM-INDEPENDENT PHOSPHOLIPASE A2-GAMMA"/>
    <property type="match status" value="1"/>
</dbReference>
<keyword evidence="2" id="KW-0443">Lipid metabolism</keyword>
<evidence type="ECO:0000313" key="3">
    <source>
        <dbReference type="EMBL" id="KAF2186325.1"/>
    </source>
</evidence>
<sequence length="302" mass="33253">MSGRSALAPSFSSPPLARPVLRPSFPGVGPRRTRQAANLASVKPCEIFDLIGGTSTRGMPIAIMLSRLEMDVDECISAYNKLIKAVFEEKSSWPPVSWTGKTKAQFDSKRLKSAVEEVIRNKGASTVGAWNDGKLRGCRTFVCTVAKGTAGIARLRSYAVPDERDIPVTICETALATFAATGFFDAAANIWCSRTGDLKPLVKCFVSIGTGNPGKKAIEDNMLKFLSKTLVGIATETEDTERKFVARWANHFDEKCYFRFNVDQGLQEEGLAEYKEQGGKSRVRNCVQNLREKQSVYIEDFT</sequence>
<evidence type="ECO:0008006" key="5">
    <source>
        <dbReference type="Google" id="ProtNLM"/>
    </source>
</evidence>
<dbReference type="GO" id="GO:0047499">
    <property type="term" value="F:calcium-independent phospholipase A2 activity"/>
    <property type="evidence" value="ECO:0007669"/>
    <property type="project" value="TreeGrafter"/>
</dbReference>